<dbReference type="InterPro" id="IPR008767">
    <property type="entry name" value="Phage_SPP1_head-tail_adaptor"/>
</dbReference>
<dbReference type="AlphaFoldDB" id="A0A4R2PNK6"/>
<sequence>MSRSADRSVRDPGRLHVRATWLKAVAEDDTAGGRALSYAPQGPLWISAEPGRASETVRAGRPCLVRPWTVRCRFTDPHPAPGDRLTAPGHVLDLRAVLDPTGRRLWLAIDAEEICAP</sequence>
<protein>
    <submittedName>
        <fullName evidence="1">Head-tail adaptor</fullName>
    </submittedName>
</protein>
<dbReference type="Gene3D" id="2.40.10.270">
    <property type="entry name" value="Bacteriophage SPP1 head-tail adaptor protein"/>
    <property type="match status" value="1"/>
</dbReference>
<gene>
    <name evidence="1" type="ORF">EV659_103238</name>
</gene>
<dbReference type="RefSeq" id="WP_165878749.1">
    <property type="nucleotide sequence ID" value="NZ_JACIGF010000003.1"/>
</dbReference>
<evidence type="ECO:0000313" key="2">
    <source>
        <dbReference type="Proteomes" id="UP000295399"/>
    </source>
</evidence>
<accession>A0A4R2PNK6</accession>
<dbReference type="Proteomes" id="UP000295399">
    <property type="component" value="Unassembled WGS sequence"/>
</dbReference>
<keyword evidence="2" id="KW-1185">Reference proteome</keyword>
<dbReference type="EMBL" id="SLXO01000003">
    <property type="protein sequence ID" value="TCP36348.1"/>
    <property type="molecule type" value="Genomic_DNA"/>
</dbReference>
<dbReference type="Pfam" id="PF05521">
    <property type="entry name" value="Phage_HCP"/>
    <property type="match status" value="1"/>
</dbReference>
<reference evidence="1 2" key="1">
    <citation type="submission" date="2019-03" db="EMBL/GenBank/DDBJ databases">
        <title>Genomic Encyclopedia of Type Strains, Phase IV (KMG-IV): sequencing the most valuable type-strain genomes for metagenomic binning, comparative biology and taxonomic classification.</title>
        <authorList>
            <person name="Goeker M."/>
        </authorList>
    </citation>
    <scope>NUCLEOTIDE SEQUENCE [LARGE SCALE GENOMIC DNA]</scope>
    <source>
        <strain evidence="1 2">DSM 2132</strain>
    </source>
</reference>
<name>A0A4R2PNK6_RHOSA</name>
<evidence type="ECO:0000313" key="1">
    <source>
        <dbReference type="EMBL" id="TCP36348.1"/>
    </source>
</evidence>
<dbReference type="InterPro" id="IPR038666">
    <property type="entry name" value="SSP1_head-tail_sf"/>
</dbReference>
<dbReference type="InParanoid" id="A0A4R2PNK6"/>
<organism evidence="1 2">
    <name type="scientific">Rhodothalassium salexigens DSM 2132</name>
    <dbReference type="NCBI Taxonomy" id="1188247"/>
    <lineage>
        <taxon>Bacteria</taxon>
        <taxon>Pseudomonadati</taxon>
        <taxon>Pseudomonadota</taxon>
        <taxon>Alphaproteobacteria</taxon>
        <taxon>Rhodothalassiales</taxon>
        <taxon>Rhodothalassiaceae</taxon>
        <taxon>Rhodothalassium</taxon>
    </lineage>
</organism>
<proteinExistence type="predicted"/>
<comment type="caution">
    <text evidence="1">The sequence shown here is derived from an EMBL/GenBank/DDBJ whole genome shotgun (WGS) entry which is preliminary data.</text>
</comment>